<dbReference type="GO" id="GO:0043093">
    <property type="term" value="P:FtsZ-dependent cytokinesis"/>
    <property type="evidence" value="ECO:0007669"/>
    <property type="project" value="InterPro"/>
</dbReference>
<dbReference type="AlphaFoldDB" id="A0A1G7N072"/>
<evidence type="ECO:0000313" key="2">
    <source>
        <dbReference type="Proteomes" id="UP000199355"/>
    </source>
</evidence>
<dbReference type="GO" id="GO:0005737">
    <property type="term" value="C:cytoplasm"/>
    <property type="evidence" value="ECO:0007669"/>
    <property type="project" value="InterPro"/>
</dbReference>
<dbReference type="Gene3D" id="1.20.5.340">
    <property type="match status" value="1"/>
</dbReference>
<evidence type="ECO:0000313" key="1">
    <source>
        <dbReference type="EMBL" id="SDF67317.1"/>
    </source>
</evidence>
<proteinExistence type="predicted"/>
<dbReference type="Proteomes" id="UP000199355">
    <property type="component" value="Unassembled WGS sequence"/>
</dbReference>
<reference evidence="2" key="1">
    <citation type="submission" date="2016-10" db="EMBL/GenBank/DDBJ databases">
        <authorList>
            <person name="Varghese N."/>
            <person name="Submissions S."/>
        </authorList>
    </citation>
    <scope>NUCLEOTIDE SEQUENCE [LARGE SCALE GENOMIC DNA]</scope>
    <source>
        <strain evidence="2">KHC7</strain>
    </source>
</reference>
<sequence>MELLEQLEKQVAALLDRLDRLKTENARLRTESAAMGADKAALEEENLRLLEALEKEEQTRKAALGRIDALLHDIQEHDSVE</sequence>
<dbReference type="STRING" id="571438.SAMN05192586_11047"/>
<name>A0A1G7N072_9BACT</name>
<dbReference type="OrthoDB" id="5460707at2"/>
<protein>
    <submittedName>
        <fullName evidence="1">Cell division protein ZapB</fullName>
    </submittedName>
</protein>
<dbReference type="InterPro" id="IPR009252">
    <property type="entry name" value="Cell_div_ZapB"/>
</dbReference>
<organism evidence="1 2">
    <name type="scientific">Desulfovibrio legallii</name>
    <dbReference type="NCBI Taxonomy" id="571438"/>
    <lineage>
        <taxon>Bacteria</taxon>
        <taxon>Pseudomonadati</taxon>
        <taxon>Thermodesulfobacteriota</taxon>
        <taxon>Desulfovibrionia</taxon>
        <taxon>Desulfovibrionales</taxon>
        <taxon>Desulfovibrionaceae</taxon>
        <taxon>Desulfovibrio</taxon>
    </lineage>
</organism>
<keyword evidence="2" id="KW-1185">Reference proteome</keyword>
<dbReference type="RefSeq" id="WP_092153856.1">
    <property type="nucleotide sequence ID" value="NZ_DBFBQU010000148.1"/>
</dbReference>
<gene>
    <name evidence="1" type="ORF">SAMN05192586_11047</name>
</gene>
<keyword evidence="1" id="KW-0132">Cell division</keyword>
<accession>A0A1G7N072</accession>
<dbReference type="GO" id="GO:0090529">
    <property type="term" value="P:cell septum assembly"/>
    <property type="evidence" value="ECO:0007669"/>
    <property type="project" value="InterPro"/>
</dbReference>
<dbReference type="Pfam" id="PF06005">
    <property type="entry name" value="ZapB"/>
    <property type="match status" value="1"/>
</dbReference>
<dbReference type="EMBL" id="FNBX01000010">
    <property type="protein sequence ID" value="SDF67317.1"/>
    <property type="molecule type" value="Genomic_DNA"/>
</dbReference>
<keyword evidence="1" id="KW-0131">Cell cycle</keyword>